<evidence type="ECO:0000313" key="3">
    <source>
        <dbReference type="Proteomes" id="UP000238701"/>
    </source>
</evidence>
<reference evidence="3" key="1">
    <citation type="submission" date="2018-02" db="EMBL/GenBank/DDBJ databases">
        <authorList>
            <person name="Hausmann B."/>
        </authorList>
    </citation>
    <scope>NUCLEOTIDE SEQUENCE [LARGE SCALE GENOMIC DNA]</scope>
    <source>
        <strain evidence="3">Peat soil MAG SbA1</strain>
    </source>
</reference>
<accession>A0A2U3L1L6</accession>
<feature type="domain" description="DUF4440" evidence="1">
    <location>
        <begin position="119"/>
        <end position="208"/>
    </location>
</feature>
<dbReference type="SUPFAM" id="SSF54427">
    <property type="entry name" value="NTF2-like"/>
    <property type="match status" value="1"/>
</dbReference>
<evidence type="ECO:0000313" key="2">
    <source>
        <dbReference type="EMBL" id="SPF45740.1"/>
    </source>
</evidence>
<sequence length="219" mass="23988">MRRAAVDGAMGDKAHCIHLVDECNRDITFPIADRAAVLSISNSPASGNPCTARDFTAILVPLEGEMHLRIFAVATAAWLLLVPAHAQQSHWASADDKTSKYIIDMERKWAEGVCVDNGVVTSLLADDFQGTSTKGAHFTKADELKDEKGARTAHDCGLDEAKVHFFGDSVAVVYGREHALGKDKSQPSAKVCQVWTDTWLKRDGTWQIIASHDNRVECR</sequence>
<dbReference type="Gene3D" id="3.10.450.50">
    <property type="match status" value="1"/>
</dbReference>
<proteinExistence type="predicted"/>
<organism evidence="2 3">
    <name type="scientific">Candidatus Sulfotelmatobacter kueseliae</name>
    <dbReference type="NCBI Taxonomy" id="2042962"/>
    <lineage>
        <taxon>Bacteria</taxon>
        <taxon>Pseudomonadati</taxon>
        <taxon>Acidobacteriota</taxon>
        <taxon>Terriglobia</taxon>
        <taxon>Terriglobales</taxon>
        <taxon>Candidatus Korobacteraceae</taxon>
        <taxon>Candidatus Sulfotelmatobacter</taxon>
    </lineage>
</organism>
<dbReference type="InterPro" id="IPR027843">
    <property type="entry name" value="DUF4440"/>
</dbReference>
<evidence type="ECO:0000259" key="1">
    <source>
        <dbReference type="Pfam" id="PF14534"/>
    </source>
</evidence>
<protein>
    <recommendedName>
        <fullName evidence="1">DUF4440 domain-containing protein</fullName>
    </recommendedName>
</protein>
<dbReference type="Pfam" id="PF14534">
    <property type="entry name" value="DUF4440"/>
    <property type="match status" value="1"/>
</dbReference>
<gene>
    <name evidence="2" type="ORF">SBA1_600043</name>
</gene>
<name>A0A2U3L1L6_9BACT</name>
<dbReference type="AlphaFoldDB" id="A0A2U3L1L6"/>
<dbReference type="EMBL" id="OMOD01000156">
    <property type="protein sequence ID" value="SPF45740.1"/>
    <property type="molecule type" value="Genomic_DNA"/>
</dbReference>
<dbReference type="Proteomes" id="UP000238701">
    <property type="component" value="Unassembled WGS sequence"/>
</dbReference>
<dbReference type="InterPro" id="IPR032710">
    <property type="entry name" value="NTF2-like_dom_sf"/>
</dbReference>